<evidence type="ECO:0000313" key="3">
    <source>
        <dbReference type="Proteomes" id="UP000298009"/>
    </source>
</evidence>
<dbReference type="RefSeq" id="WP_135600205.1">
    <property type="nucleotide sequence ID" value="NZ_RQFK01000009.1"/>
</dbReference>
<proteinExistence type="predicted"/>
<comment type="caution">
    <text evidence="2">The sequence shown here is derived from an EMBL/GenBank/DDBJ whole genome shotgun (WGS) entry which is preliminary data.</text>
</comment>
<keyword evidence="1" id="KW-0812">Transmembrane</keyword>
<accession>A0A4R9IHR6</accession>
<dbReference type="Proteomes" id="UP000298009">
    <property type="component" value="Unassembled WGS sequence"/>
</dbReference>
<dbReference type="EMBL" id="RQFK01000009">
    <property type="protein sequence ID" value="TGK87512.1"/>
    <property type="molecule type" value="Genomic_DNA"/>
</dbReference>
<evidence type="ECO:0000313" key="2">
    <source>
        <dbReference type="EMBL" id="TGK87512.1"/>
    </source>
</evidence>
<dbReference type="AlphaFoldDB" id="A0A4R9IHR6"/>
<feature type="transmembrane region" description="Helical" evidence="1">
    <location>
        <begin position="131"/>
        <end position="158"/>
    </location>
</feature>
<keyword evidence="3" id="KW-1185">Reference proteome</keyword>
<name>A0A4R9IHR6_9LEPT</name>
<feature type="transmembrane region" description="Helical" evidence="1">
    <location>
        <begin position="35"/>
        <end position="58"/>
    </location>
</feature>
<protein>
    <submittedName>
        <fullName evidence="2">Uncharacterized protein</fullName>
    </submittedName>
</protein>
<gene>
    <name evidence="2" type="ORF">EHQ24_02990</name>
</gene>
<feature type="transmembrane region" description="Helical" evidence="1">
    <location>
        <begin position="64"/>
        <end position="87"/>
    </location>
</feature>
<keyword evidence="1" id="KW-0472">Membrane</keyword>
<keyword evidence="1" id="KW-1133">Transmembrane helix</keyword>
<reference evidence="2" key="1">
    <citation type="journal article" date="2019" name="PLoS Negl. Trop. Dis.">
        <title>Revisiting the worldwide diversity of Leptospira species in the environment.</title>
        <authorList>
            <person name="Vincent A.T."/>
            <person name="Schiettekatte O."/>
            <person name="Bourhy P."/>
            <person name="Veyrier F.J."/>
            <person name="Picardeau M."/>
        </authorList>
    </citation>
    <scope>NUCLEOTIDE SEQUENCE [LARGE SCALE GENOMIC DNA]</scope>
    <source>
        <strain evidence="2">201800287</strain>
    </source>
</reference>
<dbReference type="OrthoDB" id="329482at2"/>
<evidence type="ECO:0000256" key="1">
    <source>
        <dbReference type="SAM" id="Phobius"/>
    </source>
</evidence>
<sequence>MKKINKEKIENPKIKQLDQIKAILLKRGNPRFQMFVILSATFICATLCSISLLNFGITKMFIRYPLAILTGYLSFFLFLRIWVFFAFKGINLHPDESINILRIDSNKLYGNSDINVSSAPYDFIFEHEQTFLMILFLILALSILVIFGYVIFISPLFLSELVLESFAMTFVYKKIQNYQRIGWYGVVLKNTIMPFLILLAIFTFIAFIIQSALPEIKSMGDLINSINSNSQ</sequence>
<organism evidence="2 3">
    <name type="scientific">Leptospira noumeaensis</name>
    <dbReference type="NCBI Taxonomy" id="2484964"/>
    <lineage>
        <taxon>Bacteria</taxon>
        <taxon>Pseudomonadati</taxon>
        <taxon>Spirochaetota</taxon>
        <taxon>Spirochaetia</taxon>
        <taxon>Leptospirales</taxon>
        <taxon>Leptospiraceae</taxon>
        <taxon>Leptospira</taxon>
    </lineage>
</organism>
<feature type="transmembrane region" description="Helical" evidence="1">
    <location>
        <begin position="192"/>
        <end position="213"/>
    </location>
</feature>